<keyword evidence="7" id="KW-1185">Reference proteome</keyword>
<comment type="similarity">
    <text evidence="1">Belongs to the HipA Ser/Thr kinase family.</text>
</comment>
<dbReference type="RefSeq" id="WP_163122384.1">
    <property type="nucleotide sequence ID" value="NZ_ARXS01000002.1"/>
</dbReference>
<name>A0ABT2QV14_9GAMM</name>
<evidence type="ECO:0000259" key="4">
    <source>
        <dbReference type="Pfam" id="PF07804"/>
    </source>
</evidence>
<evidence type="ECO:0000256" key="3">
    <source>
        <dbReference type="ARBA" id="ARBA00022777"/>
    </source>
</evidence>
<reference evidence="6" key="1">
    <citation type="submission" date="2012-09" db="EMBL/GenBank/DDBJ databases">
        <title>Genome Sequence of alkane-degrading Bacterium Alcanivorax balearicus MACL04.</title>
        <authorList>
            <person name="Lai Q."/>
            <person name="Shao Z."/>
        </authorList>
    </citation>
    <scope>NUCLEOTIDE SEQUENCE</scope>
    <source>
        <strain evidence="6">MACL04</strain>
    </source>
</reference>
<dbReference type="InterPro" id="IPR017508">
    <property type="entry name" value="HipA_N1"/>
</dbReference>
<keyword evidence="3" id="KW-0418">Kinase</keyword>
<proteinExistence type="inferred from homology"/>
<dbReference type="InterPro" id="IPR012893">
    <property type="entry name" value="HipA-like_C"/>
</dbReference>
<dbReference type="PANTHER" id="PTHR37419:SF8">
    <property type="entry name" value="TOXIN YJJJ"/>
    <property type="match status" value="1"/>
</dbReference>
<dbReference type="PANTHER" id="PTHR37419">
    <property type="entry name" value="SERINE/THREONINE-PROTEIN KINASE TOXIN HIPA"/>
    <property type="match status" value="1"/>
</dbReference>
<evidence type="ECO:0000259" key="5">
    <source>
        <dbReference type="Pfam" id="PF13657"/>
    </source>
</evidence>
<feature type="domain" description="HipA N-terminal subdomain 1" evidence="5">
    <location>
        <begin position="34"/>
        <end position="124"/>
    </location>
</feature>
<dbReference type="Pfam" id="PF13657">
    <property type="entry name" value="Couple_hipA"/>
    <property type="match status" value="1"/>
</dbReference>
<evidence type="ECO:0000256" key="1">
    <source>
        <dbReference type="ARBA" id="ARBA00010164"/>
    </source>
</evidence>
<accession>A0ABT2QV14</accession>
<dbReference type="Proteomes" id="UP001064106">
    <property type="component" value="Unassembled WGS sequence"/>
</dbReference>
<evidence type="ECO:0000313" key="6">
    <source>
        <dbReference type="EMBL" id="MCU5781351.1"/>
    </source>
</evidence>
<evidence type="ECO:0000256" key="2">
    <source>
        <dbReference type="ARBA" id="ARBA00022679"/>
    </source>
</evidence>
<dbReference type="Gene3D" id="1.10.1070.20">
    <property type="match status" value="1"/>
</dbReference>
<comment type="caution">
    <text evidence="6">The sequence shown here is derived from an EMBL/GenBank/DDBJ whole genome shotgun (WGS) entry which is preliminary data.</text>
</comment>
<sequence>MTRQRYDLYLNTQETGIIHAADVVLLEESGFLVRVGFRYRPDYLSLATAFPLDPAQLPLRGSPLEFECHRGASPAFLDDYLPDNWGRKVLVQLALLRNKQKLNAHSVIDTLALLGNSRVGALSLVRQGEAPRFDVGYSIEHLRAAEQAAQKMDQLEYGGVDLDEMSLLYLANAGTGIGGARPKALLFDEAGCYLAKFNRLTQDGYNNARVELACLRMAQAAGIQMCDGKIIEGINGREVLLLNRFDMDGTARRHLITVNGLLKDPASQTDLGHAFRYDHIADLIRKYSCQVEEDLVQLLKLMLFNRAINNTDDHERNFSLMHGKHGYHLAPAYDLVPSLTVNMHHAASYQYQPYPPTPTEALANGRIFKLPRGKVENAARDVINAVQQWDAVAGAVGVSAEDIEKVTRVMRV</sequence>
<dbReference type="EMBL" id="ARXS01000002">
    <property type="protein sequence ID" value="MCU5781351.1"/>
    <property type="molecule type" value="Genomic_DNA"/>
</dbReference>
<dbReference type="InterPro" id="IPR052028">
    <property type="entry name" value="HipA_Ser/Thr_kinase"/>
</dbReference>
<feature type="domain" description="HipA-like C-terminal" evidence="4">
    <location>
        <begin position="176"/>
        <end position="388"/>
    </location>
</feature>
<protein>
    <submittedName>
        <fullName evidence="6">HipA domain-containing protein</fullName>
    </submittedName>
</protein>
<gene>
    <name evidence="6" type="ORF">MA04_00651</name>
</gene>
<evidence type="ECO:0000313" key="7">
    <source>
        <dbReference type="Proteomes" id="UP001064106"/>
    </source>
</evidence>
<keyword evidence="2" id="KW-0808">Transferase</keyword>
<dbReference type="Pfam" id="PF07804">
    <property type="entry name" value="HipA_C"/>
    <property type="match status" value="1"/>
</dbReference>
<organism evidence="6 7">
    <name type="scientific">Alloalcanivorax balearicus MACL04</name>
    <dbReference type="NCBI Taxonomy" id="1177182"/>
    <lineage>
        <taxon>Bacteria</taxon>
        <taxon>Pseudomonadati</taxon>
        <taxon>Pseudomonadota</taxon>
        <taxon>Gammaproteobacteria</taxon>
        <taxon>Oceanospirillales</taxon>
        <taxon>Alcanivoracaceae</taxon>
        <taxon>Alloalcanivorax</taxon>
    </lineage>
</organism>